<evidence type="ECO:0000313" key="3">
    <source>
        <dbReference type="EMBL" id="NNU28435.1"/>
    </source>
</evidence>
<keyword evidence="2" id="KW-0732">Signal</keyword>
<dbReference type="InterPro" id="IPR007410">
    <property type="entry name" value="LpqE-like"/>
</dbReference>
<dbReference type="PANTHER" id="PTHR36302">
    <property type="entry name" value="BLR7088 PROTEIN"/>
    <property type="match status" value="1"/>
</dbReference>
<keyword evidence="4" id="KW-1185">Reference proteome</keyword>
<dbReference type="Pfam" id="PF04314">
    <property type="entry name" value="PCuAC"/>
    <property type="match status" value="1"/>
</dbReference>
<name>A0A849K9J6_9MICO</name>
<protein>
    <submittedName>
        <fullName evidence="3">Copper chaperone PCu(A)C</fullName>
    </submittedName>
</protein>
<dbReference type="EMBL" id="JABFAJ010000024">
    <property type="protein sequence ID" value="NNU28435.1"/>
    <property type="molecule type" value="Genomic_DNA"/>
</dbReference>
<feature type="signal peptide" evidence="2">
    <location>
        <begin position="1"/>
        <end position="30"/>
    </location>
</feature>
<feature type="chain" id="PRO_5039653056" evidence="2">
    <location>
        <begin position="31"/>
        <end position="178"/>
    </location>
</feature>
<evidence type="ECO:0000256" key="1">
    <source>
        <dbReference type="SAM" id="MobiDB-lite"/>
    </source>
</evidence>
<organism evidence="3 4">
    <name type="scientific">Isoptericola sediminis</name>
    <dbReference type="NCBI Taxonomy" id="2733572"/>
    <lineage>
        <taxon>Bacteria</taxon>
        <taxon>Bacillati</taxon>
        <taxon>Actinomycetota</taxon>
        <taxon>Actinomycetes</taxon>
        <taxon>Micrococcales</taxon>
        <taxon>Promicromonosporaceae</taxon>
        <taxon>Isoptericola</taxon>
    </lineage>
</organism>
<dbReference type="Proteomes" id="UP000557204">
    <property type="component" value="Unassembled WGS sequence"/>
</dbReference>
<reference evidence="3 4" key="1">
    <citation type="submission" date="2020-05" db="EMBL/GenBank/DDBJ databases">
        <title>Genome sequence of Isoptericola sp. JC619 isolated from Chilika lagoon, India.</title>
        <authorList>
            <person name="Kumar D."/>
            <person name="Appam K."/>
            <person name="Gandham S."/>
            <person name="Uppada J."/>
            <person name="Sasikala C."/>
            <person name="Venkata Ramana C."/>
        </authorList>
    </citation>
    <scope>NUCLEOTIDE SEQUENCE [LARGE SCALE GENOMIC DNA]</scope>
    <source>
        <strain evidence="3 4">JC619</strain>
    </source>
</reference>
<gene>
    <name evidence="3" type="ORF">HLI28_12900</name>
</gene>
<proteinExistence type="predicted"/>
<comment type="caution">
    <text evidence="3">The sequence shown here is derived from an EMBL/GenBank/DDBJ whole genome shotgun (WGS) entry which is preliminary data.</text>
</comment>
<dbReference type="RefSeq" id="WP_171247976.1">
    <property type="nucleotide sequence ID" value="NZ_JABFAJ010000024.1"/>
</dbReference>
<dbReference type="InterPro" id="IPR058248">
    <property type="entry name" value="Lxx211020-like"/>
</dbReference>
<dbReference type="SUPFAM" id="SSF110087">
    <property type="entry name" value="DR1885-like metal-binding protein"/>
    <property type="match status" value="1"/>
</dbReference>
<dbReference type="PROSITE" id="PS51257">
    <property type="entry name" value="PROKAR_LIPOPROTEIN"/>
    <property type="match status" value="1"/>
</dbReference>
<sequence>MTTRRTTTTLTLLLAAGSLGLAGCATQDAAAPTTADTTAADAVSIDDAWVKAADAGMTAGFGEITNDGEAELTIVSASTEAAAMTELHETAADASGEMSMAEVEGGFVVPAGETLVLEPGGHHLMLMDLTDPIRAGDEVTFTLTFGDGSTAELTAPVKDFTGAEESYDGTSGAEHEDS</sequence>
<dbReference type="PANTHER" id="PTHR36302:SF1">
    <property type="entry name" value="COPPER CHAPERONE PCU(A)C"/>
    <property type="match status" value="1"/>
</dbReference>
<dbReference type="AlphaFoldDB" id="A0A849K9J6"/>
<dbReference type="Gene3D" id="2.60.40.1890">
    <property type="entry name" value="PCu(A)C copper chaperone"/>
    <property type="match status" value="1"/>
</dbReference>
<evidence type="ECO:0000256" key="2">
    <source>
        <dbReference type="SAM" id="SignalP"/>
    </source>
</evidence>
<dbReference type="InterPro" id="IPR036182">
    <property type="entry name" value="PCuAC_sf"/>
</dbReference>
<feature type="region of interest" description="Disordered" evidence="1">
    <location>
        <begin position="156"/>
        <end position="178"/>
    </location>
</feature>
<accession>A0A849K9J6</accession>
<evidence type="ECO:0000313" key="4">
    <source>
        <dbReference type="Proteomes" id="UP000557204"/>
    </source>
</evidence>